<comment type="subcellular location">
    <subcellularLocation>
        <location evidence="1">Cell membrane</location>
        <topology evidence="1">Multi-pass membrane protein</topology>
    </subcellularLocation>
</comment>
<sequence length="514" mass="57455">MSSPEKKISIEDITPTSHSHQQYGQATSSVLSEDPNGEPVTASPAPPAPRQKVWQYFSADDTPEERRLILKLDGLIIVFLFLAYWAKVLDQSATSTAYVSGMKEDLNLFGNELNYLNTVFQCGFIAMQIPMTMLMTRVPVNYFLPAADLLWGVFTLVQYKVTNVHQLYAFRFFVGVLGGFFFPAAMWYMGCWYKRSELSRRGAFFFIASQVGSMSSSYIQAGAYSHLDGRYGIEGWRWLYIICFACTIPIAALGFVCLPGTPESPNFRFLTAADVELARARMASEHRQARQKITVKIVRDVIFKGWHFWVLVIFAFFFSQADGVVSNSGLPLWLKQQGYSIEDINIFTTASPAVTIVSSIIWGIIADAYDCKASLIGLTAALNIFACICLAIWDIPVGLKFFAFYLSGTADAIASIIYAWANEICAGNAEERALVIATMNTIGNAFGAWLPLLVWKTTDAPRYLIGYNWTIALDICMVAMLFVLCHYWNREQREARETEKVEDGGAINSEKSAV</sequence>
<reference evidence="11 12" key="1">
    <citation type="submission" date="2016-03" db="EMBL/GenBank/DDBJ databases">
        <title>Comparative genomics of Pseudogymnoascus destructans, the fungus causing white-nose syndrome of bats.</title>
        <authorList>
            <person name="Palmer J.M."/>
            <person name="Drees K.P."/>
            <person name="Foster J.T."/>
            <person name="Lindner D.L."/>
        </authorList>
    </citation>
    <scope>NUCLEOTIDE SEQUENCE [LARGE SCALE GENOMIC DNA]</scope>
    <source>
        <strain evidence="11 12">UAMH 10579</strain>
    </source>
</reference>
<protein>
    <recommendedName>
        <fullName evidence="10">Major facilitator superfamily (MFS) profile domain-containing protein</fullName>
    </recommendedName>
</protein>
<feature type="transmembrane region" description="Helical" evidence="9">
    <location>
        <begin position="401"/>
        <end position="421"/>
    </location>
</feature>
<evidence type="ECO:0000313" key="12">
    <source>
        <dbReference type="Proteomes" id="UP000091956"/>
    </source>
</evidence>
<dbReference type="GO" id="GO:0022857">
    <property type="term" value="F:transmembrane transporter activity"/>
    <property type="evidence" value="ECO:0007669"/>
    <property type="project" value="InterPro"/>
</dbReference>
<dbReference type="FunFam" id="1.20.1250.20:FF:000065">
    <property type="entry name" value="Putative MFS pantothenate transporter"/>
    <property type="match status" value="1"/>
</dbReference>
<dbReference type="RefSeq" id="XP_018132797.1">
    <property type="nucleotide sequence ID" value="XM_018271964.2"/>
</dbReference>
<dbReference type="InterPro" id="IPR036259">
    <property type="entry name" value="MFS_trans_sf"/>
</dbReference>
<evidence type="ECO:0000256" key="9">
    <source>
        <dbReference type="SAM" id="Phobius"/>
    </source>
</evidence>
<dbReference type="EMBL" id="KV460214">
    <property type="protein sequence ID" value="OBT99064.1"/>
    <property type="molecule type" value="Genomic_DNA"/>
</dbReference>
<evidence type="ECO:0000259" key="10">
    <source>
        <dbReference type="PROSITE" id="PS50850"/>
    </source>
</evidence>
<feature type="domain" description="Major facilitator superfamily (MFS) profile" evidence="10">
    <location>
        <begin position="76"/>
        <end position="491"/>
    </location>
</feature>
<accession>A0A1B8GTA0</accession>
<dbReference type="Proteomes" id="UP000091956">
    <property type="component" value="Unassembled WGS sequence"/>
</dbReference>
<evidence type="ECO:0000256" key="8">
    <source>
        <dbReference type="SAM" id="MobiDB-lite"/>
    </source>
</evidence>
<dbReference type="InterPro" id="IPR020846">
    <property type="entry name" value="MFS_dom"/>
</dbReference>
<dbReference type="OrthoDB" id="6132182at2759"/>
<feature type="transmembrane region" description="Helical" evidence="9">
    <location>
        <begin position="202"/>
        <end position="219"/>
    </location>
</feature>
<feature type="compositionally biased region" description="Polar residues" evidence="8">
    <location>
        <begin position="14"/>
        <end position="31"/>
    </location>
</feature>
<gene>
    <name evidence="11" type="ORF">VE01_02455</name>
</gene>
<evidence type="ECO:0000256" key="4">
    <source>
        <dbReference type="ARBA" id="ARBA00022692"/>
    </source>
</evidence>
<feature type="region of interest" description="Disordered" evidence="8">
    <location>
        <begin position="1"/>
        <end position="48"/>
    </location>
</feature>
<comment type="similarity">
    <text evidence="7">Belongs to the major facilitator superfamily. Allantoate permease family.</text>
</comment>
<feature type="transmembrane region" description="Helical" evidence="9">
    <location>
        <begin position="467"/>
        <end position="488"/>
    </location>
</feature>
<evidence type="ECO:0000256" key="2">
    <source>
        <dbReference type="ARBA" id="ARBA00022448"/>
    </source>
</evidence>
<feature type="transmembrane region" description="Helical" evidence="9">
    <location>
        <begin position="373"/>
        <end position="395"/>
    </location>
</feature>
<keyword evidence="6 9" id="KW-0472">Membrane</keyword>
<dbReference type="PANTHER" id="PTHR43791:SF15">
    <property type="entry name" value="TRANSPORTER SEO1-RELATED"/>
    <property type="match status" value="1"/>
</dbReference>
<dbReference type="PROSITE" id="PS50850">
    <property type="entry name" value="MFS"/>
    <property type="match status" value="1"/>
</dbReference>
<reference evidence="12" key="2">
    <citation type="journal article" date="2018" name="Nat. Commun.">
        <title>Extreme sensitivity to ultraviolet light in the fungal pathogen causing white-nose syndrome of bats.</title>
        <authorList>
            <person name="Palmer J.M."/>
            <person name="Drees K.P."/>
            <person name="Foster J.T."/>
            <person name="Lindner D.L."/>
        </authorList>
    </citation>
    <scope>NUCLEOTIDE SEQUENCE [LARGE SCALE GENOMIC DNA]</scope>
    <source>
        <strain evidence="12">UAMH 10579</strain>
    </source>
</reference>
<dbReference type="GO" id="GO:0005886">
    <property type="term" value="C:plasma membrane"/>
    <property type="evidence" value="ECO:0007669"/>
    <property type="project" value="UniProtKB-SubCell"/>
</dbReference>
<evidence type="ECO:0000256" key="1">
    <source>
        <dbReference type="ARBA" id="ARBA00004651"/>
    </source>
</evidence>
<evidence type="ECO:0000256" key="6">
    <source>
        <dbReference type="ARBA" id="ARBA00023136"/>
    </source>
</evidence>
<dbReference type="PANTHER" id="PTHR43791">
    <property type="entry name" value="PERMEASE-RELATED"/>
    <property type="match status" value="1"/>
</dbReference>
<feature type="transmembrane region" description="Helical" evidence="9">
    <location>
        <begin position="433"/>
        <end position="455"/>
    </location>
</feature>
<feature type="transmembrane region" description="Helical" evidence="9">
    <location>
        <begin position="239"/>
        <end position="258"/>
    </location>
</feature>
<dbReference type="SUPFAM" id="SSF103473">
    <property type="entry name" value="MFS general substrate transporter"/>
    <property type="match status" value="1"/>
</dbReference>
<dbReference type="InterPro" id="IPR011701">
    <property type="entry name" value="MFS"/>
</dbReference>
<evidence type="ECO:0000256" key="3">
    <source>
        <dbReference type="ARBA" id="ARBA00022475"/>
    </source>
</evidence>
<dbReference type="Pfam" id="PF07690">
    <property type="entry name" value="MFS_1"/>
    <property type="match status" value="1"/>
</dbReference>
<feature type="compositionally biased region" description="Basic and acidic residues" evidence="8">
    <location>
        <begin position="1"/>
        <end position="10"/>
    </location>
</feature>
<proteinExistence type="inferred from homology"/>
<dbReference type="GeneID" id="28835841"/>
<evidence type="ECO:0000256" key="7">
    <source>
        <dbReference type="ARBA" id="ARBA00037968"/>
    </source>
</evidence>
<name>A0A1B8GTA0_9PEZI</name>
<feature type="transmembrane region" description="Helical" evidence="9">
    <location>
        <begin position="346"/>
        <end position="366"/>
    </location>
</feature>
<dbReference type="AlphaFoldDB" id="A0A1B8GTA0"/>
<feature type="transmembrane region" description="Helical" evidence="9">
    <location>
        <begin position="306"/>
        <end position="326"/>
    </location>
</feature>
<evidence type="ECO:0000256" key="5">
    <source>
        <dbReference type="ARBA" id="ARBA00022989"/>
    </source>
</evidence>
<keyword evidence="2" id="KW-0813">Transport</keyword>
<keyword evidence="3" id="KW-1003">Cell membrane</keyword>
<evidence type="ECO:0000313" key="11">
    <source>
        <dbReference type="EMBL" id="OBT99064.1"/>
    </source>
</evidence>
<keyword evidence="5 9" id="KW-1133">Transmembrane helix</keyword>
<keyword evidence="4 9" id="KW-0812">Transmembrane</keyword>
<keyword evidence="12" id="KW-1185">Reference proteome</keyword>
<feature type="transmembrane region" description="Helical" evidence="9">
    <location>
        <begin position="167"/>
        <end position="190"/>
    </location>
</feature>
<feature type="transmembrane region" description="Helical" evidence="9">
    <location>
        <begin position="142"/>
        <end position="161"/>
    </location>
</feature>
<dbReference type="Gene3D" id="1.20.1250.20">
    <property type="entry name" value="MFS general substrate transporter like domains"/>
    <property type="match status" value="2"/>
</dbReference>
<dbReference type="FunFam" id="1.20.1250.20:FF:000386">
    <property type="entry name" value="MFS general substrate transporter"/>
    <property type="match status" value="1"/>
</dbReference>
<organism evidence="11 12">
    <name type="scientific">Pseudogymnoascus verrucosus</name>
    <dbReference type="NCBI Taxonomy" id="342668"/>
    <lineage>
        <taxon>Eukaryota</taxon>
        <taxon>Fungi</taxon>
        <taxon>Dikarya</taxon>
        <taxon>Ascomycota</taxon>
        <taxon>Pezizomycotina</taxon>
        <taxon>Leotiomycetes</taxon>
        <taxon>Thelebolales</taxon>
        <taxon>Thelebolaceae</taxon>
        <taxon>Pseudogymnoascus</taxon>
    </lineage>
</organism>